<reference evidence="2" key="1">
    <citation type="submission" date="2016-03" db="EMBL/GenBank/DDBJ databases">
        <title>Mechanisms controlling the formation of the plant cell surface in tip-growing cells are functionally conserved among land plants.</title>
        <authorList>
            <person name="Honkanen S."/>
            <person name="Jones V.A."/>
            <person name="Morieri G."/>
            <person name="Champion C."/>
            <person name="Hetherington A.J."/>
            <person name="Kelly S."/>
            <person name="Saint-Marcoux D."/>
            <person name="Proust H."/>
            <person name="Prescott H."/>
            <person name="Dolan L."/>
        </authorList>
    </citation>
    <scope>NUCLEOTIDE SEQUENCE [LARGE SCALE GENOMIC DNA]</scope>
    <source>
        <tissue evidence="2">Whole gametophyte</tissue>
    </source>
</reference>
<dbReference type="AlphaFoldDB" id="A0A176VJT7"/>
<organism evidence="2 3">
    <name type="scientific">Marchantia polymorpha subsp. ruderalis</name>
    <dbReference type="NCBI Taxonomy" id="1480154"/>
    <lineage>
        <taxon>Eukaryota</taxon>
        <taxon>Viridiplantae</taxon>
        <taxon>Streptophyta</taxon>
        <taxon>Embryophyta</taxon>
        <taxon>Marchantiophyta</taxon>
        <taxon>Marchantiopsida</taxon>
        <taxon>Marchantiidae</taxon>
        <taxon>Marchantiales</taxon>
        <taxon>Marchantiaceae</taxon>
        <taxon>Marchantia</taxon>
    </lineage>
</organism>
<dbReference type="EMBL" id="LVLJ01003523">
    <property type="protein sequence ID" value="OAE21184.1"/>
    <property type="molecule type" value="Genomic_DNA"/>
</dbReference>
<feature type="region of interest" description="Disordered" evidence="1">
    <location>
        <begin position="94"/>
        <end position="114"/>
    </location>
</feature>
<feature type="compositionally biased region" description="Basic and acidic residues" evidence="1">
    <location>
        <begin position="95"/>
        <end position="104"/>
    </location>
</feature>
<evidence type="ECO:0000313" key="3">
    <source>
        <dbReference type="Proteomes" id="UP000077202"/>
    </source>
</evidence>
<sequence>MEQSRIAFQLQGRRARVHGAAQERLENTLAPTSVSRHRGAGGWGCGAILATFSGILDTTKRIPGPCRANEALKGLQVSSFHLEMGLGGVLLTPEEPARQGRQPDEEVSGVAVRTADRSPEWARMGRWREWGGLEATGAKARAQGAWGSGCWCRRISTVVAATEKSVAWAMQVHSSLEDRILP</sequence>
<comment type="caution">
    <text evidence="2">The sequence shown here is derived from an EMBL/GenBank/DDBJ whole genome shotgun (WGS) entry which is preliminary data.</text>
</comment>
<keyword evidence="3" id="KW-1185">Reference proteome</keyword>
<gene>
    <name evidence="2" type="ORF">AXG93_4012s1140</name>
</gene>
<dbReference type="Proteomes" id="UP000077202">
    <property type="component" value="Unassembled WGS sequence"/>
</dbReference>
<evidence type="ECO:0000256" key="1">
    <source>
        <dbReference type="SAM" id="MobiDB-lite"/>
    </source>
</evidence>
<proteinExistence type="predicted"/>
<protein>
    <submittedName>
        <fullName evidence="2">Uncharacterized protein</fullName>
    </submittedName>
</protein>
<evidence type="ECO:0000313" key="2">
    <source>
        <dbReference type="EMBL" id="OAE21184.1"/>
    </source>
</evidence>
<accession>A0A176VJT7</accession>
<name>A0A176VJT7_MARPO</name>